<feature type="signal peptide" evidence="10">
    <location>
        <begin position="1"/>
        <end position="18"/>
    </location>
</feature>
<keyword evidence="6 9" id="KW-0472">Membrane</keyword>
<evidence type="ECO:0000259" key="11">
    <source>
        <dbReference type="PROSITE" id="PS51534"/>
    </source>
</evidence>
<keyword evidence="7" id="KW-0675">Receptor</keyword>
<evidence type="ECO:0000256" key="8">
    <source>
        <dbReference type="ARBA" id="ARBA00023180"/>
    </source>
</evidence>
<evidence type="ECO:0000256" key="1">
    <source>
        <dbReference type="ARBA" id="ARBA00004251"/>
    </source>
</evidence>
<dbReference type="PANTHER" id="PTHR15583:SF11">
    <property type="entry name" value="INTERLEUKIN-17 RECEPTOR B"/>
    <property type="match status" value="1"/>
</dbReference>
<dbReference type="InterPro" id="IPR039465">
    <property type="entry name" value="IL-17_rcpt-like"/>
</dbReference>
<dbReference type="Gene3D" id="3.40.50.11530">
    <property type="match status" value="1"/>
</dbReference>
<evidence type="ECO:0000256" key="5">
    <source>
        <dbReference type="ARBA" id="ARBA00022989"/>
    </source>
</evidence>
<dbReference type="GO" id="GO:0005886">
    <property type="term" value="C:plasma membrane"/>
    <property type="evidence" value="ECO:0007669"/>
    <property type="project" value="UniProtKB-SubCell"/>
</dbReference>
<gene>
    <name evidence="12" type="ORF">PLEPLA_LOCUS7867</name>
</gene>
<dbReference type="Pfam" id="PF08357">
    <property type="entry name" value="SEFIR"/>
    <property type="match status" value="1"/>
</dbReference>
<sequence>MWRLALILFSCAHVHVMSHEIRVDCQVFERLPPRRDPSPSQLANLTVELVTVGGKGMLNISWAVNMDASVQYLIATRIVADEPYHCKYNRPLANENETGPPQKWFHYLKRASHGYNNIQAANLPLPRAKDLSYKSVTMWIPRSTEPSVTQASSQVSSTSDARVGITTPSLGIDRVAVTIFGGLAGLMILASCYIIYKYCGTSRATPFGFKSLPQSPTVPVPVLVVYPAENAAFQQAVVALAEFLQLHGGCNVAIDMWQQGKVAGLGPMRWLAEQAKAADRVLIICPQHSSQPSHSPPDGSFPQPSIPAAAHDLYPLILNMVAGHAKSPSDRSKFWVVQLGKQEDKSLCRDVEVELRACRSFCLMKDLNKLCRSLHTQRQGNKKMSYLSSKAQVSYSEKGSVKLQEAVQKIFPRGGTPEKCDHVCLNI</sequence>
<keyword evidence="5 9" id="KW-1133">Transmembrane helix</keyword>
<evidence type="ECO:0000256" key="10">
    <source>
        <dbReference type="SAM" id="SignalP"/>
    </source>
</evidence>
<dbReference type="AlphaFoldDB" id="A0A9N7YBU6"/>
<dbReference type="InterPro" id="IPR038683">
    <property type="entry name" value="IL17RA/B_FnIII-like_1_sf"/>
</dbReference>
<dbReference type="PANTHER" id="PTHR15583">
    <property type="entry name" value="INTERLEUKIN-17 RECEPTOR"/>
    <property type="match status" value="1"/>
</dbReference>
<evidence type="ECO:0000256" key="2">
    <source>
        <dbReference type="ARBA" id="ARBA00022475"/>
    </source>
</evidence>
<dbReference type="InterPro" id="IPR013568">
    <property type="entry name" value="SEFIR_dom"/>
</dbReference>
<dbReference type="Proteomes" id="UP001153269">
    <property type="component" value="Unassembled WGS sequence"/>
</dbReference>
<feature type="transmembrane region" description="Helical" evidence="9">
    <location>
        <begin position="175"/>
        <end position="196"/>
    </location>
</feature>
<keyword evidence="4 10" id="KW-0732">Signal</keyword>
<protein>
    <recommendedName>
        <fullName evidence="11">SEFIR domain-containing protein</fullName>
    </recommendedName>
</protein>
<evidence type="ECO:0000256" key="4">
    <source>
        <dbReference type="ARBA" id="ARBA00022729"/>
    </source>
</evidence>
<proteinExistence type="predicted"/>
<feature type="domain" description="SEFIR" evidence="11">
    <location>
        <begin position="219"/>
        <end position="372"/>
    </location>
</feature>
<evidence type="ECO:0000256" key="9">
    <source>
        <dbReference type="SAM" id="Phobius"/>
    </source>
</evidence>
<dbReference type="PROSITE" id="PS51534">
    <property type="entry name" value="SEFIR"/>
    <property type="match status" value="1"/>
</dbReference>
<dbReference type="Gene3D" id="2.60.40.2160">
    <property type="entry name" value="Interleukin-17 receptor A/B, fibronectin-III-like domain 1"/>
    <property type="match status" value="1"/>
</dbReference>
<evidence type="ECO:0000256" key="6">
    <source>
        <dbReference type="ARBA" id="ARBA00023136"/>
    </source>
</evidence>
<evidence type="ECO:0000313" key="13">
    <source>
        <dbReference type="Proteomes" id="UP001153269"/>
    </source>
</evidence>
<feature type="chain" id="PRO_5040336470" description="SEFIR domain-containing protein" evidence="10">
    <location>
        <begin position="19"/>
        <end position="427"/>
    </location>
</feature>
<organism evidence="12 13">
    <name type="scientific">Pleuronectes platessa</name>
    <name type="common">European plaice</name>
    <dbReference type="NCBI Taxonomy" id="8262"/>
    <lineage>
        <taxon>Eukaryota</taxon>
        <taxon>Metazoa</taxon>
        <taxon>Chordata</taxon>
        <taxon>Craniata</taxon>
        <taxon>Vertebrata</taxon>
        <taxon>Euteleostomi</taxon>
        <taxon>Actinopterygii</taxon>
        <taxon>Neopterygii</taxon>
        <taxon>Teleostei</taxon>
        <taxon>Neoteleostei</taxon>
        <taxon>Acanthomorphata</taxon>
        <taxon>Carangaria</taxon>
        <taxon>Pleuronectiformes</taxon>
        <taxon>Pleuronectoidei</taxon>
        <taxon>Pleuronectidae</taxon>
        <taxon>Pleuronectes</taxon>
    </lineage>
</organism>
<name>A0A9N7YBU6_PLEPL</name>
<reference evidence="12" key="1">
    <citation type="submission" date="2020-03" db="EMBL/GenBank/DDBJ databases">
        <authorList>
            <person name="Weist P."/>
        </authorList>
    </citation>
    <scope>NUCLEOTIDE SEQUENCE</scope>
</reference>
<keyword evidence="2" id="KW-1003">Cell membrane</keyword>
<comment type="subcellular location">
    <subcellularLocation>
        <location evidence="1">Cell membrane</location>
        <topology evidence="1">Single-pass type I membrane protein</topology>
    </subcellularLocation>
</comment>
<comment type="caution">
    <text evidence="12">The sequence shown here is derived from an EMBL/GenBank/DDBJ whole genome shotgun (WGS) entry which is preliminary data.</text>
</comment>
<accession>A0A9N7YBU6</accession>
<dbReference type="GO" id="GO:0030368">
    <property type="term" value="F:interleukin-17 receptor activity"/>
    <property type="evidence" value="ECO:0007669"/>
    <property type="project" value="InterPro"/>
</dbReference>
<evidence type="ECO:0000256" key="7">
    <source>
        <dbReference type="ARBA" id="ARBA00023170"/>
    </source>
</evidence>
<evidence type="ECO:0000256" key="3">
    <source>
        <dbReference type="ARBA" id="ARBA00022692"/>
    </source>
</evidence>
<keyword evidence="13" id="KW-1185">Reference proteome</keyword>
<dbReference type="EMBL" id="CADEAL010000427">
    <property type="protein sequence ID" value="CAB1420016.1"/>
    <property type="molecule type" value="Genomic_DNA"/>
</dbReference>
<evidence type="ECO:0000313" key="12">
    <source>
        <dbReference type="EMBL" id="CAB1420016.1"/>
    </source>
</evidence>
<keyword evidence="8" id="KW-0325">Glycoprotein</keyword>
<keyword evidence="3 9" id="KW-0812">Transmembrane</keyword>